<dbReference type="EMBL" id="WTUX01000010">
    <property type="protein sequence ID" value="MZR12550.1"/>
    <property type="molecule type" value="Genomic_DNA"/>
</dbReference>
<dbReference type="Proteomes" id="UP000467322">
    <property type="component" value="Unassembled WGS sequence"/>
</dbReference>
<evidence type="ECO:0000313" key="3">
    <source>
        <dbReference type="Proteomes" id="UP000467322"/>
    </source>
</evidence>
<evidence type="ECO:0000313" key="2">
    <source>
        <dbReference type="EMBL" id="MZR12550.1"/>
    </source>
</evidence>
<accession>A0A845LX75</accession>
<comment type="caution">
    <text evidence="2">The sequence shown here is derived from an EMBL/GenBank/DDBJ whole genome shotgun (WGS) entry which is preliminary data.</text>
</comment>
<feature type="transmembrane region" description="Helical" evidence="1">
    <location>
        <begin position="54"/>
        <end position="73"/>
    </location>
</feature>
<dbReference type="RefSeq" id="WP_161350663.1">
    <property type="nucleotide sequence ID" value="NZ_WTUX01000010.1"/>
</dbReference>
<name>A0A845LX75_9RHOB</name>
<organism evidence="2 3">
    <name type="scientific">Maritimibacter harenae</name>
    <dbReference type="NCBI Taxonomy" id="2606218"/>
    <lineage>
        <taxon>Bacteria</taxon>
        <taxon>Pseudomonadati</taxon>
        <taxon>Pseudomonadota</taxon>
        <taxon>Alphaproteobacteria</taxon>
        <taxon>Rhodobacterales</taxon>
        <taxon>Roseobacteraceae</taxon>
        <taxon>Maritimibacter</taxon>
    </lineage>
</organism>
<keyword evidence="3" id="KW-1185">Reference proteome</keyword>
<proteinExistence type="predicted"/>
<keyword evidence="1" id="KW-0812">Transmembrane</keyword>
<keyword evidence="1" id="KW-0472">Membrane</keyword>
<reference evidence="2 3" key="1">
    <citation type="submission" date="2019-12" db="EMBL/GenBank/DDBJ databases">
        <title>Maritimibacter sp. nov. sp. isolated from sea sand.</title>
        <authorList>
            <person name="Kim J."/>
            <person name="Jeong S.E."/>
            <person name="Jung H.S."/>
            <person name="Jeon C.O."/>
        </authorList>
    </citation>
    <scope>NUCLEOTIDE SEQUENCE [LARGE SCALE GENOMIC DNA]</scope>
    <source>
        <strain evidence="2 3">DP07</strain>
    </source>
</reference>
<keyword evidence="1" id="KW-1133">Transmembrane helix</keyword>
<evidence type="ECO:0000256" key="1">
    <source>
        <dbReference type="SAM" id="Phobius"/>
    </source>
</evidence>
<protein>
    <submittedName>
        <fullName evidence="2">Uncharacterized protein</fullName>
    </submittedName>
</protein>
<dbReference type="AlphaFoldDB" id="A0A845LX75"/>
<sequence length="135" mass="15629">MADMKQDEFYRRLEGIERKHKTLSGGYVRLEERNGILTPVQKVRPKRAFPWRGLFLVALAFILFKATLFAHLGPIGYIRNHAELEQGGVVERMGAWILRPDPVTIFIADKIDPVVNAFNFLDRDTIVDQETYLDR</sequence>
<gene>
    <name evidence="2" type="ORF">GQE99_05900</name>
</gene>